<dbReference type="Pfam" id="PF00069">
    <property type="entry name" value="Pkinase"/>
    <property type="match status" value="1"/>
</dbReference>
<dbReference type="GO" id="GO:0030154">
    <property type="term" value="P:cell differentiation"/>
    <property type="evidence" value="ECO:0007669"/>
    <property type="project" value="TreeGrafter"/>
</dbReference>
<dbReference type="CDD" id="cd14137">
    <property type="entry name" value="STKc_GSK3"/>
    <property type="match status" value="1"/>
</dbReference>
<dbReference type="Proteomes" id="UP000242414">
    <property type="component" value="Unassembled WGS sequence"/>
</dbReference>
<evidence type="ECO:0000256" key="5">
    <source>
        <dbReference type="ARBA" id="ARBA00022741"/>
    </source>
</evidence>
<evidence type="ECO:0000256" key="9">
    <source>
        <dbReference type="ARBA" id="ARBA00072289"/>
    </source>
</evidence>
<dbReference type="GO" id="GO:0007165">
    <property type="term" value="P:signal transduction"/>
    <property type="evidence" value="ECO:0007669"/>
    <property type="project" value="TreeGrafter"/>
</dbReference>
<dbReference type="SUPFAM" id="SSF56112">
    <property type="entry name" value="Protein kinase-like (PK-like)"/>
    <property type="match status" value="1"/>
</dbReference>
<dbReference type="FunFam" id="3.30.200.20:FF:000009">
    <property type="entry name" value="Glycogen synthase kinase-3 beta"/>
    <property type="match status" value="1"/>
</dbReference>
<comment type="function">
    <text evidence="8">Protein kinase that acts downstream of the MPS1 MAPK cascade as a highly conservative signal modulator that dictates growth, conidiation and pathogenicity. Phosphorylates HAT1 at 'Ser-8' to block its translocation from the nucleus to the cytoplasm where HAT1 positively regulates appressorium development and pathogenicity.</text>
</comment>
<dbReference type="OrthoDB" id="272141at2759"/>
<evidence type="ECO:0000259" key="12">
    <source>
        <dbReference type="PROSITE" id="PS50011"/>
    </source>
</evidence>
<keyword evidence="5 10" id="KW-0547">Nucleotide-binding</keyword>
<feature type="binding site" evidence="10">
    <location>
        <position position="86"/>
    </location>
    <ligand>
        <name>ATP</name>
        <dbReference type="ChEBI" id="CHEBI:30616"/>
    </ligand>
</feature>
<dbReference type="InterPro" id="IPR008271">
    <property type="entry name" value="Ser/Thr_kinase_AS"/>
</dbReference>
<organism evidence="13">
    <name type="scientific">Rhizopus microsporus var. microsporus</name>
    <dbReference type="NCBI Taxonomy" id="86635"/>
    <lineage>
        <taxon>Eukaryota</taxon>
        <taxon>Fungi</taxon>
        <taxon>Fungi incertae sedis</taxon>
        <taxon>Mucoromycota</taxon>
        <taxon>Mucoromycotina</taxon>
        <taxon>Mucoromycetes</taxon>
        <taxon>Mucorales</taxon>
        <taxon>Mucorineae</taxon>
        <taxon>Rhizopodaceae</taxon>
        <taxon>Rhizopus</taxon>
    </lineage>
</organism>
<dbReference type="GO" id="GO:0005737">
    <property type="term" value="C:cytoplasm"/>
    <property type="evidence" value="ECO:0007669"/>
    <property type="project" value="TreeGrafter"/>
</dbReference>
<dbReference type="GO" id="GO:0004674">
    <property type="term" value="F:protein serine/threonine kinase activity"/>
    <property type="evidence" value="ECO:0007669"/>
    <property type="project" value="UniProtKB-KW"/>
</dbReference>
<sequence>MSALSHFKFSGNKEAKHDAVKKKLMLFIVSDAFDSFRTIRVPAKDGISGHNMQLQYTHQKVIGNGSFGVVYHIKLSHNSEDAAIKKVLQDKRFKNRELEIMRLMHHPNICGLKAYFYTQGDSKKDEVYLNLVMEYVPETVYRVCRHYTKLKQTVPMLIVKLYMYQLFRSLAYSHTLGVCHRDIKPQNLLVHPITGELKLCDFGSAKVLVEGGTNVAYICSRYYRAPELIFGACHYTYSIDIWSAGCVMGELLLGQPLFPGESGIDQLVEIIKVLGTPTKEEVLIMNPNYTEHKFPIIKPHPLAKVFRSRTPPEAIDLLSHILQYDPRKRLTASEAMVHPFFDELRNPETKMANGRDLPELFNFTREELSVRPDLIHKLVPAHYKENLLQSGIDIDNFIPIPLKDLRLNIVD</sequence>
<keyword evidence="6 13" id="KW-0418">Kinase</keyword>
<dbReference type="Gene3D" id="3.30.200.20">
    <property type="entry name" value="Phosphorylase Kinase, domain 1"/>
    <property type="match status" value="1"/>
</dbReference>
<evidence type="ECO:0000256" key="6">
    <source>
        <dbReference type="ARBA" id="ARBA00022777"/>
    </source>
</evidence>
<keyword evidence="3" id="KW-0309">Germination</keyword>
<keyword evidence="4" id="KW-0808">Transferase</keyword>
<evidence type="ECO:0000313" key="13">
    <source>
        <dbReference type="EMBL" id="ORE06968.1"/>
    </source>
</evidence>
<dbReference type="InterPro" id="IPR039192">
    <property type="entry name" value="STKc_GSK3"/>
</dbReference>
<dbReference type="PANTHER" id="PTHR24057:SF0">
    <property type="entry name" value="PROTEIN KINASE SHAGGY-RELATED"/>
    <property type="match status" value="1"/>
</dbReference>
<keyword evidence="2 11" id="KW-0723">Serine/threonine-protein kinase</keyword>
<dbReference type="FunFam" id="1.10.510.10:FF:000082">
    <property type="entry name" value="Shaggy-related protein kinase kappa"/>
    <property type="match status" value="1"/>
</dbReference>
<dbReference type="EMBL" id="KV921912">
    <property type="protein sequence ID" value="ORE06968.1"/>
    <property type="molecule type" value="Genomic_DNA"/>
</dbReference>
<dbReference type="InterPro" id="IPR050591">
    <property type="entry name" value="GSK-3"/>
</dbReference>
<dbReference type="PROSITE" id="PS50011">
    <property type="entry name" value="PROTEIN_KINASE_DOM"/>
    <property type="match status" value="1"/>
</dbReference>
<comment type="similarity">
    <text evidence="1">Belongs to the protein kinase superfamily. CMGC Ser/Thr protein kinase family. GSK-3 subfamily.</text>
</comment>
<dbReference type="InterPro" id="IPR011009">
    <property type="entry name" value="Kinase-like_dom_sf"/>
</dbReference>
<dbReference type="VEuPathDB" id="FungiDB:BCV72DRAFT_206331"/>
<protein>
    <recommendedName>
        <fullName evidence="9">Glycogen synthase kinase 1</fullName>
    </recommendedName>
</protein>
<reference evidence="13" key="1">
    <citation type="journal article" date="2016" name="Proc. Natl. Acad. Sci. U.S.A.">
        <title>Lipid metabolic changes in an early divergent fungus govern the establishment of a mutualistic symbiosis with endobacteria.</title>
        <authorList>
            <person name="Lastovetsky O.A."/>
            <person name="Gaspar M.L."/>
            <person name="Mondo S.J."/>
            <person name="LaButti K.M."/>
            <person name="Sandor L."/>
            <person name="Grigoriev I.V."/>
            <person name="Henry S.A."/>
            <person name="Pawlowska T.E."/>
        </authorList>
    </citation>
    <scope>NUCLEOTIDE SEQUENCE [LARGE SCALE GENOMIC DNA]</scope>
    <source>
        <strain evidence="13">ATCC 52814</strain>
    </source>
</reference>
<accession>A0A1X0R4V2</accession>
<evidence type="ECO:0000256" key="3">
    <source>
        <dbReference type="ARBA" id="ARBA00022544"/>
    </source>
</evidence>
<evidence type="ECO:0000256" key="10">
    <source>
        <dbReference type="PROSITE-ProRule" id="PRU10141"/>
    </source>
</evidence>
<evidence type="ECO:0000256" key="11">
    <source>
        <dbReference type="RuleBase" id="RU000304"/>
    </source>
</evidence>
<dbReference type="InterPro" id="IPR000719">
    <property type="entry name" value="Prot_kinase_dom"/>
</dbReference>
<dbReference type="AlphaFoldDB" id="A0A1X0R4V2"/>
<feature type="domain" description="Protein kinase" evidence="12">
    <location>
        <begin position="56"/>
        <end position="341"/>
    </location>
</feature>
<name>A0A1X0R4V2_RHIZD</name>
<dbReference type="Gene3D" id="1.10.510.10">
    <property type="entry name" value="Transferase(Phosphotransferase) domain 1"/>
    <property type="match status" value="1"/>
</dbReference>
<evidence type="ECO:0000256" key="7">
    <source>
        <dbReference type="ARBA" id="ARBA00022840"/>
    </source>
</evidence>
<dbReference type="PROSITE" id="PS00108">
    <property type="entry name" value="PROTEIN_KINASE_ST"/>
    <property type="match status" value="1"/>
</dbReference>
<gene>
    <name evidence="13" type="ORF">BCV72DRAFT_206331</name>
</gene>
<keyword evidence="7 10" id="KW-0067">ATP-binding</keyword>
<dbReference type="GO" id="GO:0005524">
    <property type="term" value="F:ATP binding"/>
    <property type="evidence" value="ECO:0007669"/>
    <property type="project" value="UniProtKB-UniRule"/>
</dbReference>
<evidence type="ECO:0000256" key="1">
    <source>
        <dbReference type="ARBA" id="ARBA00005527"/>
    </source>
</evidence>
<evidence type="ECO:0000256" key="8">
    <source>
        <dbReference type="ARBA" id="ARBA00055136"/>
    </source>
</evidence>
<dbReference type="SMART" id="SM00220">
    <property type="entry name" value="S_TKc"/>
    <property type="match status" value="1"/>
</dbReference>
<evidence type="ECO:0000256" key="2">
    <source>
        <dbReference type="ARBA" id="ARBA00022527"/>
    </source>
</evidence>
<dbReference type="PROSITE" id="PS00107">
    <property type="entry name" value="PROTEIN_KINASE_ATP"/>
    <property type="match status" value="1"/>
</dbReference>
<dbReference type="GO" id="GO:0005634">
    <property type="term" value="C:nucleus"/>
    <property type="evidence" value="ECO:0007669"/>
    <property type="project" value="TreeGrafter"/>
</dbReference>
<evidence type="ECO:0000256" key="4">
    <source>
        <dbReference type="ARBA" id="ARBA00022679"/>
    </source>
</evidence>
<dbReference type="InterPro" id="IPR017441">
    <property type="entry name" value="Protein_kinase_ATP_BS"/>
</dbReference>
<dbReference type="PANTHER" id="PTHR24057">
    <property type="entry name" value="GLYCOGEN SYNTHASE KINASE-3 ALPHA"/>
    <property type="match status" value="1"/>
</dbReference>
<proteinExistence type="inferred from homology"/>
<dbReference type="GO" id="GO:0004712">
    <property type="term" value="F:protein serine/threonine/tyrosine kinase activity"/>
    <property type="evidence" value="ECO:0007669"/>
    <property type="project" value="TreeGrafter"/>
</dbReference>